<dbReference type="SUPFAM" id="SSF52047">
    <property type="entry name" value="RNI-like"/>
    <property type="match status" value="1"/>
</dbReference>
<dbReference type="SMART" id="SM00369">
    <property type="entry name" value="LRR_TYP"/>
    <property type="match status" value="11"/>
</dbReference>
<dbReference type="InterPro" id="IPR032675">
    <property type="entry name" value="LRR_dom_sf"/>
</dbReference>
<dbReference type="EMBL" id="JBJKBG010000003">
    <property type="protein sequence ID" value="KAL3745248.1"/>
    <property type="molecule type" value="Genomic_DNA"/>
</dbReference>
<dbReference type="Pfam" id="PF01582">
    <property type="entry name" value="TIR"/>
    <property type="match status" value="1"/>
</dbReference>
<keyword evidence="3" id="KW-0611">Plant defense</keyword>
<keyword evidence="1" id="KW-0433">Leucine-rich repeat</keyword>
<feature type="compositionally biased region" description="Polar residues" evidence="4">
    <location>
        <begin position="1799"/>
        <end position="1813"/>
    </location>
</feature>
<dbReference type="Gene3D" id="3.40.50.10140">
    <property type="entry name" value="Toll/interleukin-1 receptor homology (TIR) domain"/>
    <property type="match status" value="1"/>
</dbReference>
<dbReference type="PANTHER" id="PTHR11017:SF570">
    <property type="entry name" value="DISEASE RESISTANCE PROTEIN (TIR-NBS CLASS)-RELATED"/>
    <property type="match status" value="1"/>
</dbReference>
<evidence type="ECO:0000256" key="1">
    <source>
        <dbReference type="ARBA" id="ARBA00022614"/>
    </source>
</evidence>
<reference evidence="6 7" key="1">
    <citation type="submission" date="2024-11" db="EMBL/GenBank/DDBJ databases">
        <title>Chromosome-level genome assembly of Eucalyptus globulus Labill. provides insights into its genome evolution.</title>
        <authorList>
            <person name="Li X."/>
        </authorList>
    </citation>
    <scope>NUCLEOTIDE SEQUENCE [LARGE SCALE GENOMIC DNA]</scope>
    <source>
        <strain evidence="6">CL2024</strain>
        <tissue evidence="6">Fresh tender leaves</tissue>
    </source>
</reference>
<evidence type="ECO:0000256" key="2">
    <source>
        <dbReference type="ARBA" id="ARBA00022737"/>
    </source>
</evidence>
<dbReference type="Proteomes" id="UP001634007">
    <property type="component" value="Unassembled WGS sequence"/>
</dbReference>
<dbReference type="PRINTS" id="PR00364">
    <property type="entry name" value="DISEASERSIST"/>
</dbReference>
<evidence type="ECO:0000313" key="6">
    <source>
        <dbReference type="EMBL" id="KAL3745248.1"/>
    </source>
</evidence>
<comment type="caution">
    <text evidence="6">The sequence shown here is derived from an EMBL/GenBank/DDBJ whole genome shotgun (WGS) entry which is preliminary data.</text>
</comment>
<evidence type="ECO:0000256" key="4">
    <source>
        <dbReference type="SAM" id="MobiDB-lite"/>
    </source>
</evidence>
<dbReference type="InterPro" id="IPR058192">
    <property type="entry name" value="WHD_ROQ1-like"/>
</dbReference>
<dbReference type="Gene3D" id="3.80.10.10">
    <property type="entry name" value="Ribonuclease Inhibitor"/>
    <property type="match status" value="6"/>
</dbReference>
<dbReference type="Pfam" id="PF23282">
    <property type="entry name" value="WHD_ROQ1"/>
    <property type="match status" value="1"/>
</dbReference>
<dbReference type="Pfam" id="PF00931">
    <property type="entry name" value="NB-ARC"/>
    <property type="match status" value="1"/>
</dbReference>
<protein>
    <recommendedName>
        <fullName evidence="5">TIR domain-containing protein</fullName>
    </recommendedName>
</protein>
<evidence type="ECO:0000313" key="7">
    <source>
        <dbReference type="Proteomes" id="UP001634007"/>
    </source>
</evidence>
<dbReference type="InterPro" id="IPR035897">
    <property type="entry name" value="Toll_tir_struct_dom_sf"/>
</dbReference>
<dbReference type="InterPro" id="IPR002182">
    <property type="entry name" value="NB-ARC"/>
</dbReference>
<gene>
    <name evidence="6" type="ORF">ACJRO7_014370</name>
</gene>
<dbReference type="SUPFAM" id="SSF52540">
    <property type="entry name" value="P-loop containing nucleoside triphosphate hydrolases"/>
    <property type="match status" value="1"/>
</dbReference>
<evidence type="ECO:0000256" key="3">
    <source>
        <dbReference type="ARBA" id="ARBA00022821"/>
    </source>
</evidence>
<keyword evidence="7" id="KW-1185">Reference proteome</keyword>
<dbReference type="Pfam" id="PF23598">
    <property type="entry name" value="LRR_14"/>
    <property type="match status" value="3"/>
</dbReference>
<dbReference type="InterPro" id="IPR003591">
    <property type="entry name" value="Leu-rich_rpt_typical-subtyp"/>
</dbReference>
<dbReference type="PROSITE" id="PS50104">
    <property type="entry name" value="TIR"/>
    <property type="match status" value="1"/>
</dbReference>
<organism evidence="6 7">
    <name type="scientific">Eucalyptus globulus</name>
    <name type="common">Tasmanian blue gum</name>
    <dbReference type="NCBI Taxonomy" id="34317"/>
    <lineage>
        <taxon>Eukaryota</taxon>
        <taxon>Viridiplantae</taxon>
        <taxon>Streptophyta</taxon>
        <taxon>Embryophyta</taxon>
        <taxon>Tracheophyta</taxon>
        <taxon>Spermatophyta</taxon>
        <taxon>Magnoliopsida</taxon>
        <taxon>eudicotyledons</taxon>
        <taxon>Gunneridae</taxon>
        <taxon>Pentapetalae</taxon>
        <taxon>rosids</taxon>
        <taxon>malvids</taxon>
        <taxon>Myrtales</taxon>
        <taxon>Myrtaceae</taxon>
        <taxon>Myrtoideae</taxon>
        <taxon>Eucalypteae</taxon>
        <taxon>Eucalyptus</taxon>
    </lineage>
</organism>
<keyword evidence="2" id="KW-0677">Repeat</keyword>
<dbReference type="EMBL" id="JBJKBG010000003">
    <property type="protein sequence ID" value="KAL3745247.1"/>
    <property type="molecule type" value="Genomic_DNA"/>
</dbReference>
<dbReference type="SMART" id="SM00255">
    <property type="entry name" value="TIR"/>
    <property type="match status" value="1"/>
</dbReference>
<dbReference type="InterPro" id="IPR044974">
    <property type="entry name" value="Disease_R_plants"/>
</dbReference>
<feature type="region of interest" description="Disordered" evidence="4">
    <location>
        <begin position="1799"/>
        <end position="1825"/>
    </location>
</feature>
<dbReference type="Gene3D" id="3.40.50.300">
    <property type="entry name" value="P-loop containing nucleotide triphosphate hydrolases"/>
    <property type="match status" value="1"/>
</dbReference>
<dbReference type="PANTHER" id="PTHR11017">
    <property type="entry name" value="LEUCINE-RICH REPEAT-CONTAINING PROTEIN"/>
    <property type="match status" value="1"/>
</dbReference>
<dbReference type="GO" id="GO:0006952">
    <property type="term" value="P:defense response"/>
    <property type="evidence" value="ECO:0007669"/>
    <property type="project" value="UniProtKB-KW"/>
</dbReference>
<dbReference type="InterPro" id="IPR027417">
    <property type="entry name" value="P-loop_NTPase"/>
</dbReference>
<feature type="domain" description="TIR" evidence="5">
    <location>
        <begin position="12"/>
        <end position="176"/>
    </location>
</feature>
<accession>A0ABD3L0M5</accession>
<dbReference type="InterPro" id="IPR042197">
    <property type="entry name" value="Apaf_helical"/>
</dbReference>
<dbReference type="SUPFAM" id="SSF52200">
    <property type="entry name" value="Toll/Interleukin receptor TIR domain"/>
    <property type="match status" value="1"/>
</dbReference>
<dbReference type="EMBL" id="JBJKBG010000003">
    <property type="protein sequence ID" value="KAL3745246.1"/>
    <property type="molecule type" value="Genomic_DNA"/>
</dbReference>
<feature type="compositionally biased region" description="Low complexity" evidence="4">
    <location>
        <begin position="1814"/>
        <end position="1825"/>
    </location>
</feature>
<dbReference type="Gene3D" id="1.10.8.430">
    <property type="entry name" value="Helical domain of apoptotic protease-activating factors"/>
    <property type="match status" value="1"/>
</dbReference>
<evidence type="ECO:0000259" key="5">
    <source>
        <dbReference type="PROSITE" id="PS50104"/>
    </source>
</evidence>
<sequence length="1825" mass="206168">MAATGGSDASATQYDVFLSFRGPDTRNTFTDYLYRTMVGQGIVAYRDSEELHAGDRIDDLLRAVGESKICIPILSRGYASSAWCLRELARVTELHELIGKPEILPIFFDVAPTDIKLRTKLYLKDLKKHEQRHGAKMRQRWEAALGKVAEIKGWEVQGKAQGEVIELVVKEVLHKLKVKQRPLDNKSVGVDKQVEAIMDLLDVDSGTGVRFVGIYGMGGIGKTTLAKIVFNELCLQFDGQCSFIGNIRESSKGNGLVNLQKQLASDISDSRFVENFSNADEGIDSIRRRASSKKVLIVLDDLDTKEQLKKLAGHPNTFCFGSRIIITTRDKRILDEEKGILAYEVKEMDRDKALELFSLHAFNGVSPPNAYRSLSQEVVFMTGGLPLALEVIGSYLHDQKEEIWKEMLEMLKNVPHDEVRDKLKISYNALGDVEKEVFLDIACFFISKNKLWAAYFWDACHLYPHKSLKKLTDLCLIKIVDDDDGDTIWMHDQLRDLGRDIVKKECALSRLWNDKEALEVMRSKERKDKIKALNLGQYNLDPISIVDEELERMPNLKFLKLYRGTFAGDINNNLHELRWLSWHYPPLDPRMANLHLKNLALFELSDNDNTDNWGGWNILKMENKLKVLSLIGCDGLKQTPDFSGCVSLEILSLDHCSNLQEVNSSIGKLKYLTHLQIYSSWLLRKLPKEIGELVNLKHFSIRGCFKIKKLPDIEKLILLFELDISQTNITSLPDSIGNAKNLSSLDLSSTSITELPISIGELTQLKFLSLYNCENFLKLPESIGNLTTLQNLDLSGTKIVELPDSIKNLKQLKMMKIEYCPIRRLPIGIGMLESLEKLDVQYCQQLAGELLTEIGKLLYLSILDISYTCISVVPMAIDYFTRLQKLDLSYCNELQELPKLPLSLNCLHVRSASLRLIPDLSNLTNLVDLELSNNFGQALAQASTRQLQWVGKLSKLEQLELCLSDLPVSSTELGCLTRLKKLTLPRMDSFNSVVVGPQFSHLKNLSTLHLCRCPLTEIQLDGLELLGDLTVTYCKFLKGLSVISSSLRMLSRMEVSNCPKLLQIRFLSTMESLESLIVEYCKSLGGLYGLSNSKKLRTLRVDSCPVLWVIEGPEELELLQWLYISTCPSLKVLTNLSNSKIPNECIIDLWDCEKLPDCCYGCYGDYREEILDWTRRGLNQEGAARFLERGQPLIVQMLKKLEVPYNTLPKYHETSVTLKWTGYPSLETLYFHYCLNLRKFDSSVGKMKVLTHLDIIRCTNLRTLPEEIGGLVNLMHFSIRKCSQLEKLSHSIGKLGSLSKLDISSSRITSLPDSIGNAKHLLFLNLSGTPIVELPISIGGLTQLEFLSFKYCRNLGELPKSIGNLTSLQKLNLLGTNIVELPNSIKNLKQLKVMRMGFSPIRRLPANIEMLEKLEELYAEHCEQLAGELPTQIGKLFSLSVLDISYTHISALPMAINYLTRLRKLDLTHCNELQELPKLPSSLHCLRVHSASLRLVPDLSNLTNLVEMLLSNGFGQACAQPSNPMQTFRLQWVGKLSKLEKLSWGLSDVPISSTELGCLPRLRELTLSSMDNVDSIVVGPQFSNLKNLSTLCLHSSPLREIQLNGLEHLRNLCVRECEFLERLLVISSSLRKLYKMEVLDCPKLLEIQFPNTMESLEELRVGYCDSLGGLCGLSKKLKVLRIYQCNGLRVAEGLEELELLGFLYLSRCGLLERLTDVSDSKIPNECTIEVWGCTKLSNYEGTYRGYKETILVRTRMTFNEEDARADAEESVMGTNNYHSQNLPLTIGFLWSPEPDTELDSTSLNNFQVPPRTTSSDVSRSSCSIL</sequence>
<dbReference type="GO" id="GO:0051707">
    <property type="term" value="P:response to other organism"/>
    <property type="evidence" value="ECO:0007669"/>
    <property type="project" value="UniProtKB-ARBA"/>
</dbReference>
<dbReference type="SUPFAM" id="SSF52058">
    <property type="entry name" value="L domain-like"/>
    <property type="match status" value="3"/>
</dbReference>
<name>A0ABD3L0M5_EUCGL</name>
<proteinExistence type="predicted"/>
<dbReference type="InterPro" id="IPR055414">
    <property type="entry name" value="LRR_R13L4/SHOC2-like"/>
</dbReference>
<dbReference type="InterPro" id="IPR000157">
    <property type="entry name" value="TIR_dom"/>
</dbReference>